<protein>
    <submittedName>
        <fullName evidence="1">Uncharacterized protein</fullName>
    </submittedName>
</protein>
<name>A0A9P5Z4C3_9AGAR</name>
<evidence type="ECO:0000313" key="2">
    <source>
        <dbReference type="Proteomes" id="UP000807469"/>
    </source>
</evidence>
<reference evidence="1" key="1">
    <citation type="submission" date="2020-11" db="EMBL/GenBank/DDBJ databases">
        <authorList>
            <consortium name="DOE Joint Genome Institute"/>
            <person name="Ahrendt S."/>
            <person name="Riley R."/>
            <person name="Andreopoulos W."/>
            <person name="Labutti K."/>
            <person name="Pangilinan J."/>
            <person name="Ruiz-Duenas F.J."/>
            <person name="Barrasa J.M."/>
            <person name="Sanchez-Garcia M."/>
            <person name="Camarero S."/>
            <person name="Miyauchi S."/>
            <person name="Serrano A."/>
            <person name="Linde D."/>
            <person name="Babiker R."/>
            <person name="Drula E."/>
            <person name="Ayuso-Fernandez I."/>
            <person name="Pacheco R."/>
            <person name="Padilla G."/>
            <person name="Ferreira P."/>
            <person name="Barriuso J."/>
            <person name="Kellner H."/>
            <person name="Castanera R."/>
            <person name="Alfaro M."/>
            <person name="Ramirez L."/>
            <person name="Pisabarro A.G."/>
            <person name="Kuo A."/>
            <person name="Tritt A."/>
            <person name="Lipzen A."/>
            <person name="He G."/>
            <person name="Yan M."/>
            <person name="Ng V."/>
            <person name="Cullen D."/>
            <person name="Martin F."/>
            <person name="Rosso M.-N."/>
            <person name="Henrissat B."/>
            <person name="Hibbett D."/>
            <person name="Martinez A.T."/>
            <person name="Grigoriev I.V."/>
        </authorList>
    </citation>
    <scope>NUCLEOTIDE SEQUENCE</scope>
    <source>
        <strain evidence="1">CIRM-BRFM 674</strain>
    </source>
</reference>
<dbReference type="Gene3D" id="3.80.10.10">
    <property type="entry name" value="Ribonuclease Inhibitor"/>
    <property type="match status" value="1"/>
</dbReference>
<gene>
    <name evidence="1" type="ORF">BDN70DRAFT_895093</name>
</gene>
<dbReference type="OrthoDB" id="2269034at2759"/>
<dbReference type="AlphaFoldDB" id="A0A9P5Z4C3"/>
<accession>A0A9P5Z4C3</accession>
<evidence type="ECO:0000313" key="1">
    <source>
        <dbReference type="EMBL" id="KAF9479221.1"/>
    </source>
</evidence>
<comment type="caution">
    <text evidence="1">The sequence shown here is derived from an EMBL/GenBank/DDBJ whole genome shotgun (WGS) entry which is preliminary data.</text>
</comment>
<organism evidence="1 2">
    <name type="scientific">Pholiota conissans</name>
    <dbReference type="NCBI Taxonomy" id="109636"/>
    <lineage>
        <taxon>Eukaryota</taxon>
        <taxon>Fungi</taxon>
        <taxon>Dikarya</taxon>
        <taxon>Basidiomycota</taxon>
        <taxon>Agaricomycotina</taxon>
        <taxon>Agaricomycetes</taxon>
        <taxon>Agaricomycetidae</taxon>
        <taxon>Agaricales</taxon>
        <taxon>Agaricineae</taxon>
        <taxon>Strophariaceae</taxon>
        <taxon>Pholiota</taxon>
    </lineage>
</organism>
<sequence>MTHLPEDDHSLQLDIAEHLVLKASGLTQKYSLNINELEGETSRDETCGDHALFGDCRNPHRLIDSGVVPQLFPTGPLHAAMPGNSQTTVLSQSAISKIPYDVVQEILVHCSHLFYTLEVDVTPTKIASTSAYRQRQIKFLLWWDKNRGSIPLSICISVNEANHASPEYKYLKTIWVDGDSEAVKSALKFITSAQYLNPRRGFWQEIRRRIDGGDQIFFPNLRTIMQEDPDSDFASDQKLIGSVADANNVLPSLRLSLYYGDAHTTIFPSNFSCPSHWSALTHICFFAIEAVLDFWPSFICGVPNLQWAYIFSRGHVDEEGINREPVEYTHAHLATLWLVLHHDHLSPSSLFARLHLPALQELTLHFQSSSRSDPDDGIVELYSILQSTPNITTLGLTDTFLNLRGPEYYPPESQSIHPIWNDATHLIHLRWEVFVFENRRGLEESMEELFELFVDHITIDAKWLQLDNPRCPIRKVTFVDAESPGFETCNAFQVFEMMPSIDVQIASTPAIYYIYNNSRRWGQNL</sequence>
<dbReference type="InterPro" id="IPR032675">
    <property type="entry name" value="LRR_dom_sf"/>
</dbReference>
<proteinExistence type="predicted"/>
<keyword evidence="2" id="KW-1185">Reference proteome</keyword>
<dbReference type="EMBL" id="MU155217">
    <property type="protein sequence ID" value="KAF9479221.1"/>
    <property type="molecule type" value="Genomic_DNA"/>
</dbReference>
<dbReference type="Proteomes" id="UP000807469">
    <property type="component" value="Unassembled WGS sequence"/>
</dbReference>